<dbReference type="Pfam" id="PF07664">
    <property type="entry name" value="FeoB_C"/>
    <property type="match status" value="1"/>
</dbReference>
<keyword evidence="12 15" id="KW-0342">GTP-binding</keyword>
<dbReference type="GO" id="GO:0046872">
    <property type="term" value="F:metal ion binding"/>
    <property type="evidence" value="ECO:0007669"/>
    <property type="project" value="UniProtKB-KW"/>
</dbReference>
<keyword evidence="16" id="KW-0479">Metal-binding</keyword>
<feature type="transmembrane region" description="Helical" evidence="17">
    <location>
        <begin position="426"/>
        <end position="453"/>
    </location>
</feature>
<protein>
    <recommendedName>
        <fullName evidence="14 17">Ferrous iron transport protein B</fullName>
    </recommendedName>
</protein>
<evidence type="ECO:0000256" key="11">
    <source>
        <dbReference type="ARBA" id="ARBA00023065"/>
    </source>
</evidence>
<dbReference type="GO" id="GO:0005886">
    <property type="term" value="C:plasma membrane"/>
    <property type="evidence" value="ECO:0007669"/>
    <property type="project" value="UniProtKB-SubCell"/>
</dbReference>
<keyword evidence="16" id="KW-0460">Magnesium</keyword>
<feature type="transmembrane region" description="Helical" evidence="17">
    <location>
        <begin position="347"/>
        <end position="371"/>
    </location>
</feature>
<evidence type="ECO:0000256" key="15">
    <source>
        <dbReference type="PIRSR" id="PIRSR603373-1"/>
    </source>
</evidence>
<dbReference type="FunFam" id="3.40.50.300:FF:000426">
    <property type="entry name" value="Ferrous iron transport protein B"/>
    <property type="match status" value="1"/>
</dbReference>
<feature type="transmembrane region" description="Helical" evidence="17">
    <location>
        <begin position="291"/>
        <end position="314"/>
    </location>
</feature>
<dbReference type="InterPro" id="IPR050860">
    <property type="entry name" value="FeoB_GTPase"/>
</dbReference>
<keyword evidence="9 17" id="KW-1133">Transmembrane helix</keyword>
<evidence type="ECO:0000256" key="13">
    <source>
        <dbReference type="ARBA" id="ARBA00023136"/>
    </source>
</evidence>
<feature type="transmembrane region" description="Helical" evidence="17">
    <location>
        <begin position="749"/>
        <end position="771"/>
    </location>
</feature>
<gene>
    <name evidence="19" type="primary">feoB</name>
    <name evidence="19" type="ORF">VRLFYP33_01282</name>
</gene>
<feature type="binding site" evidence="15">
    <location>
        <begin position="61"/>
        <end position="64"/>
    </location>
    <ligand>
        <name>GTP</name>
        <dbReference type="ChEBI" id="CHEBI:37565"/>
        <label>1</label>
    </ligand>
</feature>
<dbReference type="Pfam" id="PF02421">
    <property type="entry name" value="FeoB_N"/>
    <property type="match status" value="1"/>
</dbReference>
<dbReference type="InterPro" id="IPR011640">
    <property type="entry name" value="Fe2_transport_prot_B_C"/>
</dbReference>
<dbReference type="InterPro" id="IPR003373">
    <property type="entry name" value="Fe2_transport_prot-B"/>
</dbReference>
<dbReference type="PANTHER" id="PTHR43185">
    <property type="entry name" value="FERROUS IRON TRANSPORT PROTEIN B"/>
    <property type="match status" value="1"/>
</dbReference>
<keyword evidence="8 15" id="KW-0547">Nucleotide-binding</keyword>
<dbReference type="Gene3D" id="1.10.287.1770">
    <property type="match status" value="1"/>
</dbReference>
<dbReference type="EMBL" id="CACRUX010000052">
    <property type="protein sequence ID" value="VYU14332.1"/>
    <property type="molecule type" value="Genomic_DNA"/>
</dbReference>
<evidence type="ECO:0000256" key="4">
    <source>
        <dbReference type="ARBA" id="ARBA00022475"/>
    </source>
</evidence>
<reference evidence="19" key="1">
    <citation type="submission" date="2019-11" db="EMBL/GenBank/DDBJ databases">
        <authorList>
            <person name="Feng L."/>
        </authorList>
    </citation>
    <scope>NUCLEOTIDE SEQUENCE</scope>
    <source>
        <strain evidence="19">VrattiLFYP33</strain>
    </source>
</reference>
<dbReference type="PANTHER" id="PTHR43185:SF1">
    <property type="entry name" value="FE(2+) TRANSPORTER FEOB"/>
    <property type="match status" value="1"/>
</dbReference>
<dbReference type="GO" id="GO:0015093">
    <property type="term" value="F:ferrous iron transmembrane transporter activity"/>
    <property type="evidence" value="ECO:0007669"/>
    <property type="project" value="UniProtKB-UniRule"/>
</dbReference>
<dbReference type="GO" id="GO:0005525">
    <property type="term" value="F:GTP binding"/>
    <property type="evidence" value="ECO:0007669"/>
    <property type="project" value="UniProtKB-KW"/>
</dbReference>
<organism evidence="19">
    <name type="scientific">Veillonella ratti</name>
    <dbReference type="NCBI Taxonomy" id="103892"/>
    <lineage>
        <taxon>Bacteria</taxon>
        <taxon>Bacillati</taxon>
        <taxon>Bacillota</taxon>
        <taxon>Negativicutes</taxon>
        <taxon>Veillonellales</taxon>
        <taxon>Veillonellaceae</taxon>
        <taxon>Veillonella</taxon>
    </lineage>
</organism>
<feature type="transmembrane region" description="Helical" evidence="17">
    <location>
        <begin position="778"/>
        <end position="800"/>
    </location>
</feature>
<keyword evidence="3 17" id="KW-0813">Transport</keyword>
<evidence type="ECO:0000259" key="18">
    <source>
        <dbReference type="PROSITE" id="PS51711"/>
    </source>
</evidence>
<evidence type="ECO:0000256" key="14">
    <source>
        <dbReference type="NCBIfam" id="TIGR00437"/>
    </source>
</evidence>
<evidence type="ECO:0000256" key="2">
    <source>
        <dbReference type="ARBA" id="ARBA00004429"/>
    </source>
</evidence>
<evidence type="ECO:0000256" key="10">
    <source>
        <dbReference type="ARBA" id="ARBA00023004"/>
    </source>
</evidence>
<keyword evidence="7 17" id="KW-0812">Transmembrane</keyword>
<dbReference type="InterPro" id="IPR030389">
    <property type="entry name" value="G_FEOB_dom"/>
</dbReference>
<dbReference type="Pfam" id="PF17910">
    <property type="entry name" value="FeoB_Cyto"/>
    <property type="match status" value="1"/>
</dbReference>
<comment type="similarity">
    <text evidence="17">Belongs to the TRAFAC class TrmE-Era-EngA-EngB-Septin-like GTPase superfamily. FeoB GTPase (TC 9.A.8) family.</text>
</comment>
<dbReference type="RefSeq" id="WP_021842398.1">
    <property type="nucleotide sequence ID" value="NZ_CACRUX010000052.1"/>
</dbReference>
<feature type="binding site" evidence="15">
    <location>
        <begin position="40"/>
        <end position="44"/>
    </location>
    <ligand>
        <name>GTP</name>
        <dbReference type="ChEBI" id="CHEBI:37565"/>
        <label>1</label>
    </ligand>
</feature>
<feature type="binding site" evidence="16">
    <location>
        <position position="30"/>
    </location>
    <ligand>
        <name>Mg(2+)</name>
        <dbReference type="ChEBI" id="CHEBI:18420"/>
        <label>2</label>
    </ligand>
</feature>
<proteinExistence type="inferred from homology"/>
<dbReference type="InterPro" id="IPR041069">
    <property type="entry name" value="FeoB_Cyto"/>
</dbReference>
<feature type="domain" description="FeoB-type G" evidence="18">
    <location>
        <begin position="8"/>
        <end position="170"/>
    </location>
</feature>
<evidence type="ECO:0000256" key="7">
    <source>
        <dbReference type="ARBA" id="ARBA00022692"/>
    </source>
</evidence>
<comment type="function">
    <text evidence="1 17">Probable transporter of a GTP-driven Fe(2+) uptake system.</text>
</comment>
<evidence type="ECO:0000313" key="19">
    <source>
        <dbReference type="EMBL" id="VYU14332.1"/>
    </source>
</evidence>
<dbReference type="InterPro" id="IPR011642">
    <property type="entry name" value="Gate_dom"/>
</dbReference>
<evidence type="ECO:0000256" key="9">
    <source>
        <dbReference type="ARBA" id="ARBA00022989"/>
    </source>
</evidence>
<comment type="caution">
    <text evidence="17">Lacks conserved residue(s) required for the propagation of feature annotation.</text>
</comment>
<evidence type="ECO:0000256" key="8">
    <source>
        <dbReference type="ARBA" id="ARBA00022741"/>
    </source>
</evidence>
<name>A0A6N3CE62_9FIRM</name>
<evidence type="ECO:0000256" key="1">
    <source>
        <dbReference type="ARBA" id="ARBA00003926"/>
    </source>
</evidence>
<dbReference type="NCBIfam" id="TIGR00437">
    <property type="entry name" value="feoB"/>
    <property type="match status" value="1"/>
</dbReference>
<keyword evidence="4" id="KW-1003">Cell membrane</keyword>
<evidence type="ECO:0000256" key="16">
    <source>
        <dbReference type="PIRSR" id="PIRSR603373-2"/>
    </source>
</evidence>
<keyword evidence="5 17" id="KW-0410">Iron transport</keyword>
<evidence type="ECO:0000256" key="5">
    <source>
        <dbReference type="ARBA" id="ARBA00022496"/>
    </source>
</evidence>
<evidence type="ECO:0000256" key="17">
    <source>
        <dbReference type="RuleBase" id="RU362098"/>
    </source>
</evidence>
<feature type="binding site" evidence="15">
    <location>
        <begin position="121"/>
        <end position="124"/>
    </location>
    <ligand>
        <name>GTP</name>
        <dbReference type="ChEBI" id="CHEBI:37565"/>
        <label>1</label>
    </ligand>
</feature>
<dbReference type="Pfam" id="PF07670">
    <property type="entry name" value="Gate"/>
    <property type="match status" value="2"/>
</dbReference>
<feature type="binding site" evidence="15">
    <location>
        <begin position="15"/>
        <end position="22"/>
    </location>
    <ligand>
        <name>GTP</name>
        <dbReference type="ChEBI" id="CHEBI:37565"/>
        <label>1</label>
    </ligand>
</feature>
<sequence length="809" mass="89362">MSDQNTTSIRIALAGNPNCGKTTIFNNITGAKQHVGNYPGVTVEKKEGECTFSGKDLLFIDLPGTYSLTARSLDELVARNVIINDEPDVLVNVIDASNLERNLYLAAQLLELERPLVMALNMSDVAKEMGVHIDIKKLSELTGATIVETVGRNNVGTTELLQAVIDVAKEAKKPSATIDYGPELEPAIRDIVNELEKADTITYPLRWVAIKLLEADPDVIKKVKAFERTEAVLAKAEQWREELKDKVDLEIIFQEFRHSFAVATYNNAIKGTPKEIETRSDRIDKVLTHRIWGLPIFVFVMWLLFNLVNTIGAYPQGWIEDAFTALGDWAGAVIPEGQLNSLVVDGIIAGVGAVMSFVPLIVLLFLGIAFLEDTGYMARAAFVMDRIMRACGLHGKSFIPLLMGYGCSIPTIMGARILDNNRDRMITILVSQFMTCSARLPVYTLFIGAFFPVAQRGNVLAAIYFAGIVLAIVMAKIFRKFLFPGESEPFVMELPPYHMPTLKSVLMHMWERAFLYLKKAGTFILAASVLIWFLASYPQDVPMSQDFDAARDQVTQEYEARDNAILLQYGIATDEQKAPVMAMVDEMTAIQTEQDEAAAEEGEEEIGDEGLNGEAAATDEAATAEDANAAPEVPDYFHDLQVANADAFPVAWAIYLNNQEKDEAIGELDQKESTEKLEGSYVASIGKFIEPVMRPLGFDWKMSVSLVTALAAKEVMVSTLGTLYSIAADEDNEQPLQVYLRQDPSFTPLVAVGLMMFVLIYPPCFAAMAVFKREAGGWGWLTFFVVYSTALAWVAAFIVYNGGRLLGFH</sequence>
<keyword evidence="11" id="KW-0406">Ion transport</keyword>
<dbReference type="InterPro" id="IPR027417">
    <property type="entry name" value="P-loop_NTPase"/>
</dbReference>
<feature type="binding site" evidence="16">
    <location>
        <position position="26"/>
    </location>
    <ligand>
        <name>Mg(2+)</name>
        <dbReference type="ChEBI" id="CHEBI:18420"/>
        <label>2</label>
    </ligand>
</feature>
<evidence type="ECO:0000256" key="3">
    <source>
        <dbReference type="ARBA" id="ARBA00022448"/>
    </source>
</evidence>
<evidence type="ECO:0000256" key="6">
    <source>
        <dbReference type="ARBA" id="ARBA00022519"/>
    </source>
</evidence>
<dbReference type="AlphaFoldDB" id="A0A6N3CE62"/>
<feature type="transmembrane region" description="Helical" evidence="17">
    <location>
        <begin position="459"/>
        <end position="478"/>
    </location>
</feature>
<dbReference type="PROSITE" id="PS51711">
    <property type="entry name" value="G_FEOB"/>
    <property type="match status" value="1"/>
</dbReference>
<dbReference type="Gene3D" id="3.40.50.300">
    <property type="entry name" value="P-loop containing nucleotide triphosphate hydrolases"/>
    <property type="match status" value="1"/>
</dbReference>
<dbReference type="PRINTS" id="PR00326">
    <property type="entry name" value="GTP1OBG"/>
</dbReference>
<feature type="transmembrane region" description="Helical" evidence="17">
    <location>
        <begin position="513"/>
        <end position="535"/>
    </location>
</feature>
<dbReference type="SUPFAM" id="SSF52540">
    <property type="entry name" value="P-loop containing nucleoside triphosphate hydrolases"/>
    <property type="match status" value="1"/>
</dbReference>
<dbReference type="CDD" id="cd01879">
    <property type="entry name" value="FeoB"/>
    <property type="match status" value="1"/>
</dbReference>
<comment type="subcellular location">
    <subcellularLocation>
        <location evidence="2">Cell inner membrane</location>
        <topology evidence="2">Multi-pass membrane protein</topology>
    </subcellularLocation>
    <subcellularLocation>
        <location evidence="17">Cell membrane</location>
        <topology evidence="17">Multi-pass membrane protein</topology>
    </subcellularLocation>
</comment>
<keyword evidence="10 17" id="KW-0408">Iron</keyword>
<evidence type="ECO:0000256" key="12">
    <source>
        <dbReference type="ARBA" id="ARBA00023134"/>
    </source>
</evidence>
<dbReference type="InterPro" id="IPR006073">
    <property type="entry name" value="GTP-bd"/>
</dbReference>
<accession>A0A6N3CE62</accession>
<feature type="binding site" evidence="16">
    <location>
        <position position="29"/>
    </location>
    <ligand>
        <name>Mg(2+)</name>
        <dbReference type="ChEBI" id="CHEBI:18420"/>
        <label>2</label>
    </ligand>
</feature>
<keyword evidence="13 17" id="KW-0472">Membrane</keyword>
<keyword evidence="6" id="KW-0997">Cell inner membrane</keyword>